<feature type="compositionally biased region" description="Polar residues" evidence="1">
    <location>
        <begin position="1"/>
        <end position="11"/>
    </location>
</feature>
<dbReference type="WBParaSite" id="jg16522">
    <property type="protein sequence ID" value="jg16522"/>
    <property type="gene ID" value="jg16522"/>
</dbReference>
<protein>
    <submittedName>
        <fullName evidence="3">Uncharacterized protein</fullName>
    </submittedName>
</protein>
<proteinExistence type="predicted"/>
<reference evidence="3" key="1">
    <citation type="submission" date="2022-11" db="UniProtKB">
        <authorList>
            <consortium name="WormBaseParasite"/>
        </authorList>
    </citation>
    <scope>IDENTIFICATION</scope>
</reference>
<evidence type="ECO:0000313" key="3">
    <source>
        <dbReference type="WBParaSite" id="jg16522"/>
    </source>
</evidence>
<dbReference type="Proteomes" id="UP000887574">
    <property type="component" value="Unplaced"/>
</dbReference>
<feature type="region of interest" description="Disordered" evidence="1">
    <location>
        <begin position="1"/>
        <end position="37"/>
    </location>
</feature>
<accession>A0A915D822</accession>
<dbReference type="AlphaFoldDB" id="A0A915D822"/>
<sequence length="82" mass="8713">MAMARTSTLTAHKTVGGKATRKALATKHAPSGSSAAGDSRGLIAIVREPLLCVKFAATKRRLTWSTRFSISDFCCVGYPRDG</sequence>
<keyword evidence="2" id="KW-1185">Reference proteome</keyword>
<name>A0A915D822_9BILA</name>
<organism evidence="2 3">
    <name type="scientific">Ditylenchus dipsaci</name>
    <dbReference type="NCBI Taxonomy" id="166011"/>
    <lineage>
        <taxon>Eukaryota</taxon>
        <taxon>Metazoa</taxon>
        <taxon>Ecdysozoa</taxon>
        <taxon>Nematoda</taxon>
        <taxon>Chromadorea</taxon>
        <taxon>Rhabditida</taxon>
        <taxon>Tylenchina</taxon>
        <taxon>Tylenchomorpha</taxon>
        <taxon>Sphaerularioidea</taxon>
        <taxon>Anguinidae</taxon>
        <taxon>Anguininae</taxon>
        <taxon>Ditylenchus</taxon>
    </lineage>
</organism>
<evidence type="ECO:0000256" key="1">
    <source>
        <dbReference type="SAM" id="MobiDB-lite"/>
    </source>
</evidence>
<evidence type="ECO:0000313" key="2">
    <source>
        <dbReference type="Proteomes" id="UP000887574"/>
    </source>
</evidence>